<reference evidence="1 2" key="1">
    <citation type="submission" date="2014-04" db="EMBL/GenBank/DDBJ databases">
        <authorList>
            <consortium name="DOE Joint Genome Institute"/>
            <person name="Kuo A."/>
            <person name="Tarkka M."/>
            <person name="Buscot F."/>
            <person name="Kohler A."/>
            <person name="Nagy L.G."/>
            <person name="Floudas D."/>
            <person name="Copeland A."/>
            <person name="Barry K.W."/>
            <person name="Cichocki N."/>
            <person name="Veneault-Fourrey C."/>
            <person name="LaButti K."/>
            <person name="Lindquist E.A."/>
            <person name="Lipzen A."/>
            <person name="Lundell T."/>
            <person name="Morin E."/>
            <person name="Murat C."/>
            <person name="Sun H."/>
            <person name="Tunlid A."/>
            <person name="Henrissat B."/>
            <person name="Grigoriev I.V."/>
            <person name="Hibbett D.S."/>
            <person name="Martin F."/>
            <person name="Nordberg H.P."/>
            <person name="Cantor M.N."/>
            <person name="Hua S.X."/>
        </authorList>
    </citation>
    <scope>NUCLEOTIDE SEQUENCE [LARGE SCALE GENOMIC DNA]</scope>
    <source>
        <strain evidence="1 2">F 1598</strain>
    </source>
</reference>
<dbReference type="InParanoid" id="A0A0C3CJM6"/>
<reference evidence="2" key="2">
    <citation type="submission" date="2015-01" db="EMBL/GenBank/DDBJ databases">
        <title>Evolutionary Origins and Diversification of the Mycorrhizal Mutualists.</title>
        <authorList>
            <consortium name="DOE Joint Genome Institute"/>
            <consortium name="Mycorrhizal Genomics Consortium"/>
            <person name="Kohler A."/>
            <person name="Kuo A."/>
            <person name="Nagy L.G."/>
            <person name="Floudas D."/>
            <person name="Copeland A."/>
            <person name="Barry K.W."/>
            <person name="Cichocki N."/>
            <person name="Veneault-Fourrey C."/>
            <person name="LaButti K."/>
            <person name="Lindquist E.A."/>
            <person name="Lipzen A."/>
            <person name="Lundell T."/>
            <person name="Morin E."/>
            <person name="Murat C."/>
            <person name="Riley R."/>
            <person name="Ohm R."/>
            <person name="Sun H."/>
            <person name="Tunlid A."/>
            <person name="Henrissat B."/>
            <person name="Grigoriev I.V."/>
            <person name="Hibbett D.S."/>
            <person name="Martin F."/>
        </authorList>
    </citation>
    <scope>NUCLEOTIDE SEQUENCE [LARGE SCALE GENOMIC DNA]</scope>
    <source>
        <strain evidence="2">F 1598</strain>
    </source>
</reference>
<dbReference type="EMBL" id="KN832974">
    <property type="protein sequence ID" value="KIM89942.1"/>
    <property type="molecule type" value="Genomic_DNA"/>
</dbReference>
<organism evidence="1 2">
    <name type="scientific">Piloderma croceum (strain F 1598)</name>
    <dbReference type="NCBI Taxonomy" id="765440"/>
    <lineage>
        <taxon>Eukaryota</taxon>
        <taxon>Fungi</taxon>
        <taxon>Dikarya</taxon>
        <taxon>Basidiomycota</taxon>
        <taxon>Agaricomycotina</taxon>
        <taxon>Agaricomycetes</taxon>
        <taxon>Agaricomycetidae</taxon>
        <taxon>Atheliales</taxon>
        <taxon>Atheliaceae</taxon>
        <taxon>Piloderma</taxon>
    </lineage>
</organism>
<gene>
    <name evidence="1" type="ORF">PILCRDRAFT_2205</name>
</gene>
<name>A0A0C3CJM6_PILCF</name>
<evidence type="ECO:0000313" key="2">
    <source>
        <dbReference type="Proteomes" id="UP000054166"/>
    </source>
</evidence>
<evidence type="ECO:0000313" key="1">
    <source>
        <dbReference type="EMBL" id="KIM89942.1"/>
    </source>
</evidence>
<sequence>MDIAALAVLFTPTEAQQLSINSVSAQSHSTFFDTEKWSSIVKANHITFILSLQTISEPSELSLPYTLRYLRDLFTIITPFASSLFLLSNLLKQYASIHALRSRVTSFRVTAEQICVLPCTPLPFLTTYGPLELLRKLSVASSLTSLRYLVLRSLSRRDNPPALLSDLRELAHLAPNLEILTVRSEDVTKEHLGTIFAFGHLRILHMAIQCLSDLGALPDGYSYDVILRALCSSTHRNPGTGSHVHRTGEKGRFSKSECFSTKDKLEQMYPTLRQFSVTCCGGDYVDWIRDVQSQKVSCGHHKAFAPVTGCEDRKNLFWWSMRVS</sequence>
<dbReference type="Proteomes" id="UP000054166">
    <property type="component" value="Unassembled WGS sequence"/>
</dbReference>
<accession>A0A0C3CJM6</accession>
<dbReference type="HOGENOM" id="CLU_858200_0_0_1"/>
<proteinExistence type="predicted"/>
<dbReference type="AlphaFoldDB" id="A0A0C3CJM6"/>
<protein>
    <submittedName>
        <fullName evidence="1">Uncharacterized protein</fullName>
    </submittedName>
</protein>
<keyword evidence="2" id="KW-1185">Reference proteome</keyword>